<keyword evidence="4" id="KW-1185">Reference proteome</keyword>
<protein>
    <recommendedName>
        <fullName evidence="2">HIT domain-containing protein</fullName>
    </recommendedName>
</protein>
<name>A0ABR8J0F8_9NOST</name>
<dbReference type="EMBL" id="JACJTQ010000005">
    <property type="protein sequence ID" value="MBD2691349.1"/>
    <property type="molecule type" value="Genomic_DNA"/>
</dbReference>
<evidence type="ECO:0000313" key="3">
    <source>
        <dbReference type="EMBL" id="MBD2691349.1"/>
    </source>
</evidence>
<dbReference type="SUPFAM" id="SSF54197">
    <property type="entry name" value="HIT-like"/>
    <property type="match status" value="1"/>
</dbReference>
<dbReference type="InterPro" id="IPR011146">
    <property type="entry name" value="HIT-like"/>
</dbReference>
<proteinExistence type="predicted"/>
<evidence type="ECO:0000313" key="4">
    <source>
        <dbReference type="Proteomes" id="UP000660381"/>
    </source>
</evidence>
<dbReference type="Gene3D" id="3.30.428.10">
    <property type="entry name" value="HIT-like"/>
    <property type="match status" value="1"/>
</dbReference>
<dbReference type="Proteomes" id="UP000660381">
    <property type="component" value="Unassembled WGS sequence"/>
</dbReference>
<evidence type="ECO:0000256" key="1">
    <source>
        <dbReference type="PROSITE-ProRule" id="PRU00464"/>
    </source>
</evidence>
<feature type="domain" description="HIT" evidence="2">
    <location>
        <begin position="7"/>
        <end position="109"/>
    </location>
</feature>
<accession>A0ABR8J0F8</accession>
<comment type="caution">
    <text evidence="3">The sequence shown here is derived from an EMBL/GenBank/DDBJ whole genome shotgun (WGS) entry which is preliminary data.</text>
</comment>
<organism evidence="3 4">
    <name type="scientific">Anabaena catenula FACHB-362</name>
    <dbReference type="NCBI Taxonomy" id="2692877"/>
    <lineage>
        <taxon>Bacteria</taxon>
        <taxon>Bacillati</taxon>
        <taxon>Cyanobacteriota</taxon>
        <taxon>Cyanophyceae</taxon>
        <taxon>Nostocales</taxon>
        <taxon>Nostocaceae</taxon>
        <taxon>Anabaena</taxon>
    </lineage>
</organism>
<dbReference type="InterPro" id="IPR036265">
    <property type="entry name" value="HIT-like_sf"/>
</dbReference>
<evidence type="ECO:0000259" key="2">
    <source>
        <dbReference type="PROSITE" id="PS51084"/>
    </source>
</evidence>
<comment type="caution">
    <text evidence="1">Lacks conserved residue(s) required for the propagation of feature annotation.</text>
</comment>
<gene>
    <name evidence="3" type="ORF">H6G68_06170</name>
</gene>
<reference evidence="3 4" key="1">
    <citation type="journal article" date="2020" name="ISME J.">
        <title>Comparative genomics reveals insights into cyanobacterial evolution and habitat adaptation.</title>
        <authorList>
            <person name="Chen M.Y."/>
            <person name="Teng W.K."/>
            <person name="Zhao L."/>
            <person name="Hu C.X."/>
            <person name="Zhou Y.K."/>
            <person name="Han B.P."/>
            <person name="Song L.R."/>
            <person name="Shu W.S."/>
        </authorList>
    </citation>
    <scope>NUCLEOTIDE SEQUENCE [LARGE SCALE GENOMIC DNA]</scope>
    <source>
        <strain evidence="3 4">FACHB-362</strain>
    </source>
</reference>
<dbReference type="PROSITE" id="PS51084">
    <property type="entry name" value="HIT_2"/>
    <property type="match status" value="1"/>
</dbReference>
<sequence length="155" mass="17641">MSTLIHDRVEAARQGTNSTVICRVGSGWVVLGDVQFLRGYSLLLPDPVVPDLNALTMDQRLNFLRDMTLLGDALLEVTGATRINYEILGNSEAALHAHVFPRYAIEPEEKRRKPVWFYDWKNATPFNLERDSPLMFEIAESIKRHQKIVVGNYTV</sequence>
<dbReference type="RefSeq" id="WP_190905842.1">
    <property type="nucleotide sequence ID" value="NZ_JACJTQ010000005.1"/>
</dbReference>